<dbReference type="PANTHER" id="PTHR33067:SF9">
    <property type="entry name" value="RNA-DIRECTED DNA POLYMERASE"/>
    <property type="match status" value="1"/>
</dbReference>
<dbReference type="PANTHER" id="PTHR33067">
    <property type="entry name" value="RNA-DIRECTED DNA POLYMERASE-RELATED"/>
    <property type="match status" value="1"/>
</dbReference>
<keyword evidence="2" id="KW-0695">RNA-directed DNA polymerase</keyword>
<dbReference type="Gene3D" id="2.40.70.10">
    <property type="entry name" value="Acid Proteases"/>
    <property type="match status" value="1"/>
</dbReference>
<keyword evidence="2" id="KW-0808">Transferase</keyword>
<protein>
    <submittedName>
        <fullName evidence="2">Reverse transcriptase domain-containing protein</fullName>
    </submittedName>
</protein>
<name>A0ABQ5ACZ4_9ASTR</name>
<keyword evidence="2" id="KW-0548">Nucleotidyltransferase</keyword>
<evidence type="ECO:0000256" key="1">
    <source>
        <dbReference type="SAM" id="MobiDB-lite"/>
    </source>
</evidence>
<feature type="compositionally biased region" description="Polar residues" evidence="1">
    <location>
        <begin position="102"/>
        <end position="114"/>
    </location>
</feature>
<dbReference type="EMBL" id="BQNB010012155">
    <property type="protein sequence ID" value="GJS99913.1"/>
    <property type="molecule type" value="Genomic_DNA"/>
</dbReference>
<accession>A0ABQ5ACZ4</accession>
<reference evidence="2" key="1">
    <citation type="journal article" date="2022" name="Int. J. Mol. Sci.">
        <title>Draft Genome of Tanacetum Coccineum: Genomic Comparison of Closely Related Tanacetum-Family Plants.</title>
        <authorList>
            <person name="Yamashiro T."/>
            <person name="Shiraishi A."/>
            <person name="Nakayama K."/>
            <person name="Satake H."/>
        </authorList>
    </citation>
    <scope>NUCLEOTIDE SEQUENCE</scope>
</reference>
<organism evidence="2 3">
    <name type="scientific">Tanacetum coccineum</name>
    <dbReference type="NCBI Taxonomy" id="301880"/>
    <lineage>
        <taxon>Eukaryota</taxon>
        <taxon>Viridiplantae</taxon>
        <taxon>Streptophyta</taxon>
        <taxon>Embryophyta</taxon>
        <taxon>Tracheophyta</taxon>
        <taxon>Spermatophyta</taxon>
        <taxon>Magnoliopsida</taxon>
        <taxon>eudicotyledons</taxon>
        <taxon>Gunneridae</taxon>
        <taxon>Pentapetalae</taxon>
        <taxon>asterids</taxon>
        <taxon>campanulids</taxon>
        <taxon>Asterales</taxon>
        <taxon>Asteraceae</taxon>
        <taxon>Asteroideae</taxon>
        <taxon>Anthemideae</taxon>
        <taxon>Anthemidinae</taxon>
        <taxon>Tanacetum</taxon>
    </lineage>
</organism>
<gene>
    <name evidence="2" type="ORF">Tco_0821083</name>
</gene>
<evidence type="ECO:0000313" key="2">
    <source>
        <dbReference type="EMBL" id="GJS99913.1"/>
    </source>
</evidence>
<dbReference type="Proteomes" id="UP001151760">
    <property type="component" value="Unassembled WGS sequence"/>
</dbReference>
<comment type="caution">
    <text evidence="2">The sequence shown here is derived from an EMBL/GenBank/DDBJ whole genome shotgun (WGS) entry which is preliminary data.</text>
</comment>
<reference evidence="2" key="2">
    <citation type="submission" date="2022-01" db="EMBL/GenBank/DDBJ databases">
        <authorList>
            <person name="Yamashiro T."/>
            <person name="Shiraishi A."/>
            <person name="Satake H."/>
            <person name="Nakayama K."/>
        </authorList>
    </citation>
    <scope>NUCLEOTIDE SEQUENCE</scope>
</reference>
<dbReference type="InterPro" id="IPR021109">
    <property type="entry name" value="Peptidase_aspartic_dom_sf"/>
</dbReference>
<sequence>MLVEMVDMMKKAPLGIIENILVRIDKFSFPSDFIIIDKNPNVTIILGRPFLATISTKINVFDIEISFGIDNDRVSYDMETKDHNFTTPTEKFFMIKSDLDNRPQSPACNNNQLRNLRDRSPDDSLHDQGDEYEFGIGKKGHMLDKIWEHCKDVHRDSTYWWNDHGFKDEERNKVGIEIKKYDPPYVQVPAARRQLLRPTRPVCYLETLMRLHSSTWATKWFKRLVAYAKCNHASYEMITRENELALDGDFLNFFASLLHFKCSEAKLKGVSCSNSTLPVYFISLMYNRDIIQNKLGDGTAGGIVFEMEDCSWLYGVYEEIAGVINIGLMMVRLMFIDCGSDIDSCSNEDVYVVPTGKDRFIVSAGRPNMVPAGRTIVSPGNIIFGLG</sequence>
<proteinExistence type="predicted"/>
<feature type="compositionally biased region" description="Basic and acidic residues" evidence="1">
    <location>
        <begin position="115"/>
        <end position="129"/>
    </location>
</feature>
<dbReference type="GO" id="GO:0003964">
    <property type="term" value="F:RNA-directed DNA polymerase activity"/>
    <property type="evidence" value="ECO:0007669"/>
    <property type="project" value="UniProtKB-KW"/>
</dbReference>
<keyword evidence="3" id="KW-1185">Reference proteome</keyword>
<feature type="region of interest" description="Disordered" evidence="1">
    <location>
        <begin position="101"/>
        <end position="129"/>
    </location>
</feature>
<evidence type="ECO:0000313" key="3">
    <source>
        <dbReference type="Proteomes" id="UP001151760"/>
    </source>
</evidence>